<feature type="signal peptide" evidence="1">
    <location>
        <begin position="1"/>
        <end position="24"/>
    </location>
</feature>
<accession>A0ABU7E442</accession>
<gene>
    <name evidence="2" type="ORF">CHARACLAT_027706</name>
</gene>
<organism evidence="2 3">
    <name type="scientific">Characodon lateralis</name>
    <dbReference type="NCBI Taxonomy" id="208331"/>
    <lineage>
        <taxon>Eukaryota</taxon>
        <taxon>Metazoa</taxon>
        <taxon>Chordata</taxon>
        <taxon>Craniata</taxon>
        <taxon>Vertebrata</taxon>
        <taxon>Euteleostomi</taxon>
        <taxon>Actinopterygii</taxon>
        <taxon>Neopterygii</taxon>
        <taxon>Teleostei</taxon>
        <taxon>Neoteleostei</taxon>
        <taxon>Acanthomorphata</taxon>
        <taxon>Ovalentaria</taxon>
        <taxon>Atherinomorphae</taxon>
        <taxon>Cyprinodontiformes</taxon>
        <taxon>Goodeidae</taxon>
        <taxon>Characodon</taxon>
    </lineage>
</organism>
<evidence type="ECO:0000256" key="1">
    <source>
        <dbReference type="SAM" id="SignalP"/>
    </source>
</evidence>
<reference evidence="2 3" key="1">
    <citation type="submission" date="2021-06" db="EMBL/GenBank/DDBJ databases">
        <authorList>
            <person name="Palmer J.M."/>
        </authorList>
    </citation>
    <scope>NUCLEOTIDE SEQUENCE [LARGE SCALE GENOMIC DNA]</scope>
    <source>
        <strain evidence="2 3">CL_MEX2019</strain>
        <tissue evidence="2">Muscle</tissue>
    </source>
</reference>
<evidence type="ECO:0008006" key="4">
    <source>
        <dbReference type="Google" id="ProtNLM"/>
    </source>
</evidence>
<feature type="chain" id="PRO_5046276125" description="Secreted protein" evidence="1">
    <location>
        <begin position="25"/>
        <end position="79"/>
    </location>
</feature>
<keyword evidence="1" id="KW-0732">Signal</keyword>
<sequence length="79" mass="8368">MLSVFYVPAVQLILALQTKSCTSGLVGTSQPSRGEIEGQLLDVQMNKALKRTAPNKHPSKDLTTIMLSSAGLRVGTGIV</sequence>
<evidence type="ECO:0000313" key="3">
    <source>
        <dbReference type="Proteomes" id="UP001352852"/>
    </source>
</evidence>
<dbReference type="EMBL" id="JAHUTJ010044534">
    <property type="protein sequence ID" value="MED6282021.1"/>
    <property type="molecule type" value="Genomic_DNA"/>
</dbReference>
<name>A0ABU7E442_9TELE</name>
<dbReference type="Proteomes" id="UP001352852">
    <property type="component" value="Unassembled WGS sequence"/>
</dbReference>
<evidence type="ECO:0000313" key="2">
    <source>
        <dbReference type="EMBL" id="MED6282021.1"/>
    </source>
</evidence>
<keyword evidence="3" id="KW-1185">Reference proteome</keyword>
<comment type="caution">
    <text evidence="2">The sequence shown here is derived from an EMBL/GenBank/DDBJ whole genome shotgun (WGS) entry which is preliminary data.</text>
</comment>
<proteinExistence type="predicted"/>
<protein>
    <recommendedName>
        <fullName evidence="4">Secreted protein</fullName>
    </recommendedName>
</protein>